<dbReference type="Gene3D" id="3.40.50.12780">
    <property type="entry name" value="N-terminal domain of ligase-like"/>
    <property type="match status" value="1"/>
</dbReference>
<feature type="domain" description="AMP-binding enzyme C-terminal" evidence="7">
    <location>
        <begin position="462"/>
        <end position="537"/>
    </location>
</feature>
<dbReference type="InParanoid" id="A0A0D1YSM0"/>
<dbReference type="AlphaFoldDB" id="A0A0D1YSM0"/>
<keyword evidence="9" id="KW-1185">Reference proteome</keyword>
<evidence type="ECO:0000256" key="4">
    <source>
        <dbReference type="ARBA" id="ARBA00022840"/>
    </source>
</evidence>
<keyword evidence="5" id="KW-0812">Transmembrane</keyword>
<reference evidence="8 9" key="1">
    <citation type="submission" date="2015-01" db="EMBL/GenBank/DDBJ databases">
        <title>The Genome Sequence of Ochroconis gallopava CBS43764.</title>
        <authorList>
            <consortium name="The Broad Institute Genomics Platform"/>
            <person name="Cuomo C."/>
            <person name="de Hoog S."/>
            <person name="Gorbushina A."/>
            <person name="Stielow B."/>
            <person name="Teixiera M."/>
            <person name="Abouelleil A."/>
            <person name="Chapman S.B."/>
            <person name="Priest M."/>
            <person name="Young S.K."/>
            <person name="Wortman J."/>
            <person name="Nusbaum C."/>
            <person name="Birren B."/>
        </authorList>
    </citation>
    <scope>NUCLEOTIDE SEQUENCE [LARGE SCALE GENOMIC DNA]</scope>
    <source>
        <strain evidence="8 9">CBS 43764</strain>
    </source>
</reference>
<dbReference type="GO" id="GO:0005524">
    <property type="term" value="F:ATP binding"/>
    <property type="evidence" value="ECO:0007669"/>
    <property type="project" value="UniProtKB-KW"/>
</dbReference>
<keyword evidence="4" id="KW-0067">ATP-binding</keyword>
<keyword evidence="5" id="KW-0472">Membrane</keyword>
<dbReference type="InterPro" id="IPR000873">
    <property type="entry name" value="AMP-dep_synth/lig_dom"/>
</dbReference>
<dbReference type="GeneID" id="27313347"/>
<dbReference type="RefSeq" id="XP_016213491.1">
    <property type="nucleotide sequence ID" value="XM_016358872.1"/>
</dbReference>
<dbReference type="PROSITE" id="PS00455">
    <property type="entry name" value="AMP_BINDING"/>
    <property type="match status" value="1"/>
</dbReference>
<protein>
    <recommendedName>
        <fullName evidence="10">4-coumarate-CoA ligase</fullName>
    </recommendedName>
</protein>
<evidence type="ECO:0000313" key="8">
    <source>
        <dbReference type="EMBL" id="KIW03622.1"/>
    </source>
</evidence>
<comment type="pathway">
    <text evidence="1">Siderophore biosynthesis.</text>
</comment>
<dbReference type="InterPro" id="IPR042099">
    <property type="entry name" value="ANL_N_sf"/>
</dbReference>
<dbReference type="FunFam" id="3.30.300.30:FF:000007">
    <property type="entry name" value="4-coumarate--CoA ligase 2"/>
    <property type="match status" value="1"/>
</dbReference>
<evidence type="ECO:0000259" key="6">
    <source>
        <dbReference type="Pfam" id="PF00501"/>
    </source>
</evidence>
<dbReference type="InterPro" id="IPR020845">
    <property type="entry name" value="AMP-binding_CS"/>
</dbReference>
<dbReference type="SUPFAM" id="SSF56801">
    <property type="entry name" value="Acetyl-CoA synthetase-like"/>
    <property type="match status" value="1"/>
</dbReference>
<name>A0A0D1YSM0_9PEZI</name>
<feature type="domain" description="AMP-dependent synthetase/ligase" evidence="6">
    <location>
        <begin position="30"/>
        <end position="411"/>
    </location>
</feature>
<dbReference type="OrthoDB" id="6509636at2759"/>
<proteinExistence type="inferred from homology"/>
<evidence type="ECO:0000259" key="7">
    <source>
        <dbReference type="Pfam" id="PF13193"/>
    </source>
</evidence>
<dbReference type="CDD" id="cd05911">
    <property type="entry name" value="Firefly_Luc_like"/>
    <property type="match status" value="1"/>
</dbReference>
<dbReference type="FunFam" id="3.40.50.12780:FF:000003">
    <property type="entry name" value="Long-chain-fatty-acid--CoA ligase FadD"/>
    <property type="match status" value="1"/>
</dbReference>
<gene>
    <name evidence="8" type="ORF">PV09_05374</name>
</gene>
<evidence type="ECO:0000256" key="2">
    <source>
        <dbReference type="ARBA" id="ARBA00006432"/>
    </source>
</evidence>
<dbReference type="Gene3D" id="3.30.300.30">
    <property type="match status" value="1"/>
</dbReference>
<comment type="similarity">
    <text evidence="2">Belongs to the ATP-dependent AMP-binding enzyme family.</text>
</comment>
<evidence type="ECO:0000256" key="1">
    <source>
        <dbReference type="ARBA" id="ARBA00004924"/>
    </source>
</evidence>
<evidence type="ECO:0008006" key="10">
    <source>
        <dbReference type="Google" id="ProtNLM"/>
    </source>
</evidence>
<dbReference type="InterPro" id="IPR045851">
    <property type="entry name" value="AMP-bd_C_sf"/>
</dbReference>
<keyword evidence="3" id="KW-0547">Nucleotide-binding</keyword>
<dbReference type="PANTHER" id="PTHR24096">
    <property type="entry name" value="LONG-CHAIN-FATTY-ACID--COA LIGASE"/>
    <property type="match status" value="1"/>
</dbReference>
<dbReference type="Pfam" id="PF13193">
    <property type="entry name" value="AMP-binding_C"/>
    <property type="match status" value="1"/>
</dbReference>
<organism evidence="8 9">
    <name type="scientific">Verruconis gallopava</name>
    <dbReference type="NCBI Taxonomy" id="253628"/>
    <lineage>
        <taxon>Eukaryota</taxon>
        <taxon>Fungi</taxon>
        <taxon>Dikarya</taxon>
        <taxon>Ascomycota</taxon>
        <taxon>Pezizomycotina</taxon>
        <taxon>Dothideomycetes</taxon>
        <taxon>Pleosporomycetidae</taxon>
        <taxon>Venturiales</taxon>
        <taxon>Sympoventuriaceae</taxon>
        <taxon>Verruconis</taxon>
    </lineage>
</organism>
<accession>A0A0D1YSM0</accession>
<sequence length="558" mass="61998">MPLKSRWTTPLPDVVLPTYLFGSPTQPLSDKPLLIEAKTPDTHYLTQSSLRLYCQRLAAGLRANGLQKGDRVLLFSGNTLFFPVVIIGTIMAGGIFTGANPTYTPRELAYQLTDSGARFLITSEASLDTASEGAKLAGLPVDRIFNFDDGYATFENRGKDQGGFRHWSRLLASEAEGQKFHWDELNPQLIKDTVVALNYSSGTTGVPKGVMITHRNYIANAEQMDHLSRLAKDYEAIKARTRLLCFLPMYHAMAQTIFGINAVKNLTPVYMMPRFDFMLMLEYIQKFRITQLVLVPPVVVAMAKHPATRKFDLSSIERVGSGAAPLGREVCVELEKLWPPGRINVKQGWGMTEVTCSAMGWNPDEYSESFSVGELNTNCEAKLVDENGNEVKQGERGEIWVRGPNVMKGYWRKPEATKETITPDGWLKTGDIAWYDQDGKFFIVDRKKELIKVKGNQVAPAELEALLLDHDAIADAAVIGVPAGFDEAPRAYVVLNQGKKATEKEIQDWLANQVAPHKRLAGGVRFVDAIPKNPSGKILRKVLRDQVKAEEEAAKAKL</sequence>
<dbReference type="Proteomes" id="UP000053259">
    <property type="component" value="Unassembled WGS sequence"/>
</dbReference>
<dbReference type="InterPro" id="IPR025110">
    <property type="entry name" value="AMP-bd_C"/>
</dbReference>
<dbReference type="GO" id="GO:0016405">
    <property type="term" value="F:CoA-ligase activity"/>
    <property type="evidence" value="ECO:0007669"/>
    <property type="project" value="TreeGrafter"/>
</dbReference>
<dbReference type="EMBL" id="KN847544">
    <property type="protein sequence ID" value="KIW03622.1"/>
    <property type="molecule type" value="Genomic_DNA"/>
</dbReference>
<evidence type="ECO:0000256" key="5">
    <source>
        <dbReference type="SAM" id="Phobius"/>
    </source>
</evidence>
<dbReference type="STRING" id="253628.A0A0D1YSM0"/>
<dbReference type="HOGENOM" id="CLU_000022_59_2_1"/>
<dbReference type="PANTHER" id="PTHR24096:SF424">
    <property type="entry name" value="ACETYL-COA SYNTHETASE-LIKE PROTEIN-RELATED"/>
    <property type="match status" value="1"/>
</dbReference>
<feature type="transmembrane region" description="Helical" evidence="5">
    <location>
        <begin position="72"/>
        <end position="96"/>
    </location>
</feature>
<keyword evidence="5" id="KW-1133">Transmembrane helix</keyword>
<dbReference type="Pfam" id="PF00501">
    <property type="entry name" value="AMP-binding"/>
    <property type="match status" value="1"/>
</dbReference>
<evidence type="ECO:0000256" key="3">
    <source>
        <dbReference type="ARBA" id="ARBA00022741"/>
    </source>
</evidence>
<evidence type="ECO:0000313" key="9">
    <source>
        <dbReference type="Proteomes" id="UP000053259"/>
    </source>
</evidence>
<dbReference type="VEuPathDB" id="FungiDB:PV09_05374"/>